<protein>
    <recommendedName>
        <fullName evidence="6">MPN domain-containing protein</fullName>
    </recommendedName>
</protein>
<reference evidence="7 8" key="1">
    <citation type="submission" date="2019-09" db="EMBL/GenBank/DDBJ databases">
        <title>Draft genome sequencing and comparative genomics of hatchery-associated Vibrios.</title>
        <authorList>
            <person name="Kehlet-Delgado H."/>
            <person name="Mueller R.S."/>
        </authorList>
    </citation>
    <scope>NUCLEOTIDE SEQUENCE [LARGE SCALE GENOMIC DNA]</scope>
    <source>
        <strain evidence="7 8">00-90-10</strain>
    </source>
</reference>
<keyword evidence="3" id="KW-0378">Hydrolase</keyword>
<keyword evidence="5" id="KW-0482">Metalloprotease</keyword>
<evidence type="ECO:0000313" key="7">
    <source>
        <dbReference type="EMBL" id="NOH36532.1"/>
    </source>
</evidence>
<dbReference type="Pfam" id="PF04002">
    <property type="entry name" value="RadC"/>
    <property type="match status" value="1"/>
</dbReference>
<dbReference type="Gene3D" id="3.40.140.10">
    <property type="entry name" value="Cytidine Deaminase, domain 2"/>
    <property type="match status" value="1"/>
</dbReference>
<dbReference type="InterPro" id="IPR025657">
    <property type="entry name" value="RadC_JAB"/>
</dbReference>
<dbReference type="GO" id="GO:0008237">
    <property type="term" value="F:metallopeptidase activity"/>
    <property type="evidence" value="ECO:0007669"/>
    <property type="project" value="UniProtKB-KW"/>
</dbReference>
<organism evidence="7 8">
    <name type="scientific">Vibrio chagasii</name>
    <dbReference type="NCBI Taxonomy" id="170679"/>
    <lineage>
        <taxon>Bacteria</taxon>
        <taxon>Pseudomonadati</taxon>
        <taxon>Pseudomonadota</taxon>
        <taxon>Gammaproteobacteria</taxon>
        <taxon>Vibrionales</taxon>
        <taxon>Vibrionaceae</taxon>
        <taxon>Vibrio</taxon>
    </lineage>
</organism>
<gene>
    <name evidence="7" type="ORF">F0245_24965</name>
</gene>
<evidence type="ECO:0000256" key="1">
    <source>
        <dbReference type="ARBA" id="ARBA00022670"/>
    </source>
</evidence>
<dbReference type="EMBL" id="VTXW01000071">
    <property type="protein sequence ID" value="NOH36532.1"/>
    <property type="molecule type" value="Genomic_DNA"/>
</dbReference>
<dbReference type="PANTHER" id="PTHR30471:SF3">
    <property type="entry name" value="UPF0758 PROTEIN YEES-RELATED"/>
    <property type="match status" value="1"/>
</dbReference>
<evidence type="ECO:0000313" key="8">
    <source>
        <dbReference type="Proteomes" id="UP000525336"/>
    </source>
</evidence>
<dbReference type="Proteomes" id="UP000525336">
    <property type="component" value="Unassembled WGS sequence"/>
</dbReference>
<proteinExistence type="predicted"/>
<dbReference type="PANTHER" id="PTHR30471">
    <property type="entry name" value="DNA REPAIR PROTEIN RADC"/>
    <property type="match status" value="1"/>
</dbReference>
<dbReference type="InterPro" id="IPR001405">
    <property type="entry name" value="UPF0758"/>
</dbReference>
<dbReference type="PROSITE" id="PS50249">
    <property type="entry name" value="MPN"/>
    <property type="match status" value="1"/>
</dbReference>
<evidence type="ECO:0000259" key="6">
    <source>
        <dbReference type="PROSITE" id="PS50249"/>
    </source>
</evidence>
<evidence type="ECO:0000256" key="5">
    <source>
        <dbReference type="ARBA" id="ARBA00023049"/>
    </source>
</evidence>
<sequence length="92" mass="10112">MTDTTYINNALFTAKEQETLALAADILKSKLIVNEQPVLNSPGIVKSFCQQSLAAKDHEVFGALFLDSQHRVRASAELFTGTIDAASIYPRR</sequence>
<dbReference type="GO" id="GO:0006508">
    <property type="term" value="P:proteolysis"/>
    <property type="evidence" value="ECO:0007669"/>
    <property type="project" value="UniProtKB-KW"/>
</dbReference>
<dbReference type="RefSeq" id="WP_171369623.1">
    <property type="nucleotide sequence ID" value="NZ_VTXW01000071.1"/>
</dbReference>
<evidence type="ECO:0000256" key="4">
    <source>
        <dbReference type="ARBA" id="ARBA00022833"/>
    </source>
</evidence>
<evidence type="ECO:0000256" key="2">
    <source>
        <dbReference type="ARBA" id="ARBA00022723"/>
    </source>
</evidence>
<keyword evidence="1" id="KW-0645">Protease</keyword>
<dbReference type="GO" id="GO:0046872">
    <property type="term" value="F:metal ion binding"/>
    <property type="evidence" value="ECO:0007669"/>
    <property type="project" value="UniProtKB-KW"/>
</dbReference>
<keyword evidence="4" id="KW-0862">Zinc</keyword>
<evidence type="ECO:0000256" key="3">
    <source>
        <dbReference type="ARBA" id="ARBA00022801"/>
    </source>
</evidence>
<dbReference type="AlphaFoldDB" id="A0A7Y4DUM5"/>
<feature type="domain" description="MPN" evidence="6">
    <location>
        <begin position="38"/>
        <end position="92"/>
    </location>
</feature>
<name>A0A7Y4DUM5_9VIBR</name>
<accession>A0A7Y4DUM5</accession>
<keyword evidence="2" id="KW-0479">Metal-binding</keyword>
<dbReference type="InterPro" id="IPR037518">
    <property type="entry name" value="MPN"/>
</dbReference>
<comment type="caution">
    <text evidence="7">The sequence shown here is derived from an EMBL/GenBank/DDBJ whole genome shotgun (WGS) entry which is preliminary data.</text>
</comment>